<reference evidence="2 3" key="1">
    <citation type="submission" date="2014-12" db="EMBL/GenBank/DDBJ databases">
        <title>Genome assembly of Enhygromyxa salina DSM 15201.</title>
        <authorList>
            <person name="Sharma G."/>
            <person name="Subramanian S."/>
        </authorList>
    </citation>
    <scope>NUCLEOTIDE SEQUENCE [LARGE SCALE GENOMIC DNA]</scope>
    <source>
        <strain evidence="2 3">DSM 15201</strain>
    </source>
</reference>
<dbReference type="Pfam" id="PF13540">
    <property type="entry name" value="RCC1_2"/>
    <property type="match status" value="2"/>
</dbReference>
<sequence>MLLIRSFQSHMERSTHRRRAAFRQASCVAHWLGWAGVLLTGCGDGDTTDELPKPATPPRIYAGASKACAVIEDTKLRCWGRNDHGRLGFGLPGSAYGDDEFASTVPLLDLGQRITDMSLRTSVACLTLADGSARCWGGGAVGKLGFPWTGWLGDDETLLAGPLLDFGADRVVQIVTGSDHACALLETGDVKCWGSGAAGATGYAWTENLAHESGELPKDLRRVDVGGSVRALAAGSDQTCAILEGGRLRCWGAAGFGLLGLGVDVDSIRDDETPASVDPIQLAGGPVVHVAAQGRLIRLLFDGDVTELEVITKQPTRHSWACVRGRHHDLPALPRCDALGEERQQARRDRGCAHRLGPRSSAATAAEARPNWPARTRLCRVNDTTLTRPWSSRDLGSGTKAGPARDRAERGEVGSLFATRPGQGPLRLPIRTLK</sequence>
<dbReference type="PANTHER" id="PTHR45982">
    <property type="entry name" value="REGULATOR OF CHROMOSOME CONDENSATION"/>
    <property type="match status" value="1"/>
</dbReference>
<protein>
    <submittedName>
        <fullName evidence="2">Molybdopterin oxidoreductase, iron-sulfur binding subunit</fullName>
    </submittedName>
</protein>
<dbReference type="PROSITE" id="PS50012">
    <property type="entry name" value="RCC1_3"/>
    <property type="match status" value="3"/>
</dbReference>
<dbReference type="EMBL" id="JMCC02000009">
    <property type="protein sequence ID" value="KIG18673.1"/>
    <property type="molecule type" value="Genomic_DNA"/>
</dbReference>
<evidence type="ECO:0000256" key="1">
    <source>
        <dbReference type="SAM" id="MobiDB-lite"/>
    </source>
</evidence>
<evidence type="ECO:0000313" key="2">
    <source>
        <dbReference type="EMBL" id="KIG18673.1"/>
    </source>
</evidence>
<accession>A0A0C2A5F3</accession>
<dbReference type="InterPro" id="IPR009091">
    <property type="entry name" value="RCC1/BLIP-II"/>
</dbReference>
<dbReference type="Gene3D" id="2.130.10.30">
    <property type="entry name" value="Regulator of chromosome condensation 1/beta-lactamase-inhibitor protein II"/>
    <property type="match status" value="1"/>
</dbReference>
<dbReference type="Proteomes" id="UP000031599">
    <property type="component" value="Unassembled WGS sequence"/>
</dbReference>
<dbReference type="InterPro" id="IPR051553">
    <property type="entry name" value="Ran_GTPase-activating"/>
</dbReference>
<dbReference type="GO" id="GO:0005737">
    <property type="term" value="C:cytoplasm"/>
    <property type="evidence" value="ECO:0007669"/>
    <property type="project" value="TreeGrafter"/>
</dbReference>
<dbReference type="AlphaFoldDB" id="A0A0C2A5F3"/>
<name>A0A0C2A5F3_9BACT</name>
<dbReference type="GO" id="GO:0005085">
    <property type="term" value="F:guanyl-nucleotide exchange factor activity"/>
    <property type="evidence" value="ECO:0007669"/>
    <property type="project" value="TreeGrafter"/>
</dbReference>
<proteinExistence type="predicted"/>
<dbReference type="SUPFAM" id="SSF50985">
    <property type="entry name" value="RCC1/BLIP-II"/>
    <property type="match status" value="1"/>
</dbReference>
<evidence type="ECO:0000313" key="3">
    <source>
        <dbReference type="Proteomes" id="UP000031599"/>
    </source>
</evidence>
<dbReference type="PANTHER" id="PTHR45982:SF1">
    <property type="entry name" value="REGULATOR OF CHROMOSOME CONDENSATION"/>
    <property type="match status" value="1"/>
</dbReference>
<organism evidence="2 3">
    <name type="scientific">Enhygromyxa salina</name>
    <dbReference type="NCBI Taxonomy" id="215803"/>
    <lineage>
        <taxon>Bacteria</taxon>
        <taxon>Pseudomonadati</taxon>
        <taxon>Myxococcota</taxon>
        <taxon>Polyangia</taxon>
        <taxon>Nannocystales</taxon>
        <taxon>Nannocystaceae</taxon>
        <taxon>Enhygromyxa</taxon>
    </lineage>
</organism>
<dbReference type="InterPro" id="IPR000408">
    <property type="entry name" value="Reg_chr_condens"/>
</dbReference>
<feature type="region of interest" description="Disordered" evidence="1">
    <location>
        <begin position="348"/>
        <end position="369"/>
    </location>
</feature>
<gene>
    <name evidence="2" type="ORF">DB30_07688</name>
</gene>
<feature type="compositionally biased region" description="Basic and acidic residues" evidence="1">
    <location>
        <begin position="403"/>
        <end position="412"/>
    </location>
</feature>
<comment type="caution">
    <text evidence="2">The sequence shown here is derived from an EMBL/GenBank/DDBJ whole genome shotgun (WGS) entry which is preliminary data.</text>
</comment>
<dbReference type="RefSeq" id="WP_146658027.1">
    <property type="nucleotide sequence ID" value="NZ_JMCC02000009.1"/>
</dbReference>
<feature type="region of interest" description="Disordered" evidence="1">
    <location>
        <begin position="389"/>
        <end position="434"/>
    </location>
</feature>